<evidence type="ECO:0000256" key="1">
    <source>
        <dbReference type="ARBA" id="ARBA00006243"/>
    </source>
</evidence>
<protein>
    <submittedName>
        <fullName evidence="4">AIR synthase</fullName>
    </submittedName>
</protein>
<dbReference type="SUPFAM" id="SSF55326">
    <property type="entry name" value="PurM N-terminal domain-like"/>
    <property type="match status" value="1"/>
</dbReference>
<feature type="domain" description="PurM-like C-terminal" evidence="3">
    <location>
        <begin position="162"/>
        <end position="315"/>
    </location>
</feature>
<dbReference type="PIRSF" id="PIRSF005644">
    <property type="entry name" value="Hdrgns_mtr_HypE"/>
    <property type="match status" value="1"/>
</dbReference>
<dbReference type="Gene3D" id="3.90.650.10">
    <property type="entry name" value="PurM-like C-terminal domain"/>
    <property type="match status" value="1"/>
</dbReference>
<dbReference type="RefSeq" id="WP_116881872.1">
    <property type="nucleotide sequence ID" value="NZ_QURB01000010.1"/>
</dbReference>
<dbReference type="Gene3D" id="3.30.1330.10">
    <property type="entry name" value="PurM-like, N-terminal domain"/>
    <property type="match status" value="1"/>
</dbReference>
<accession>A0A3E1EUL3</accession>
<comment type="similarity">
    <text evidence="1">Belongs to the HypE family.</text>
</comment>
<dbReference type="Pfam" id="PF00586">
    <property type="entry name" value="AIRS"/>
    <property type="match status" value="1"/>
</dbReference>
<feature type="domain" description="PurM-like N-terminal" evidence="2">
    <location>
        <begin position="39"/>
        <end position="143"/>
    </location>
</feature>
<dbReference type="PANTHER" id="PTHR30303:SF4">
    <property type="entry name" value="HYDROGENASE EXPRESSION_FORMATION PROTEIN HYPE"/>
    <property type="match status" value="1"/>
</dbReference>
<dbReference type="CDD" id="cd06061">
    <property type="entry name" value="PurM-like1"/>
    <property type="match status" value="1"/>
</dbReference>
<organism evidence="4 5">
    <name type="scientific">Brumimicrobium aurantiacum</name>
    <dbReference type="NCBI Taxonomy" id="1737063"/>
    <lineage>
        <taxon>Bacteria</taxon>
        <taxon>Pseudomonadati</taxon>
        <taxon>Bacteroidota</taxon>
        <taxon>Flavobacteriia</taxon>
        <taxon>Flavobacteriales</taxon>
        <taxon>Crocinitomicaceae</taxon>
        <taxon>Brumimicrobium</taxon>
    </lineage>
</organism>
<evidence type="ECO:0000313" key="4">
    <source>
        <dbReference type="EMBL" id="RFC53251.1"/>
    </source>
</evidence>
<name>A0A3E1EUL3_9FLAO</name>
<dbReference type="InterPro" id="IPR010918">
    <property type="entry name" value="PurM-like_C_dom"/>
</dbReference>
<gene>
    <name evidence="4" type="ORF">DXU93_13685</name>
</gene>
<dbReference type="InterPro" id="IPR036676">
    <property type="entry name" value="PurM-like_C_sf"/>
</dbReference>
<proteinExistence type="inferred from homology"/>
<dbReference type="SUPFAM" id="SSF56042">
    <property type="entry name" value="PurM C-terminal domain-like"/>
    <property type="match status" value="1"/>
</dbReference>
<reference evidence="4 5" key="1">
    <citation type="submission" date="2018-08" db="EMBL/GenBank/DDBJ databases">
        <title>The draft genome squence of Brumimicrobium sp. N62.</title>
        <authorList>
            <person name="Du Z.-J."/>
            <person name="Luo H.-R."/>
        </authorList>
    </citation>
    <scope>NUCLEOTIDE SEQUENCE [LARGE SCALE GENOMIC DNA]</scope>
    <source>
        <strain evidence="4 5">N62</strain>
    </source>
</reference>
<dbReference type="PANTHER" id="PTHR30303">
    <property type="entry name" value="HYDROGENASE ISOENZYMES FORMATION PROTEIN HYPE"/>
    <property type="match status" value="1"/>
</dbReference>
<dbReference type="GO" id="GO:0051604">
    <property type="term" value="P:protein maturation"/>
    <property type="evidence" value="ECO:0007669"/>
    <property type="project" value="TreeGrafter"/>
</dbReference>
<dbReference type="AlphaFoldDB" id="A0A3E1EUL3"/>
<dbReference type="InterPro" id="IPR016188">
    <property type="entry name" value="PurM-like_N"/>
</dbReference>
<dbReference type="EMBL" id="QURB01000010">
    <property type="protein sequence ID" value="RFC53251.1"/>
    <property type="molecule type" value="Genomic_DNA"/>
</dbReference>
<evidence type="ECO:0000259" key="2">
    <source>
        <dbReference type="Pfam" id="PF00586"/>
    </source>
</evidence>
<dbReference type="Pfam" id="PF02769">
    <property type="entry name" value="AIRS_C"/>
    <property type="match status" value="1"/>
</dbReference>
<dbReference type="Proteomes" id="UP000257127">
    <property type="component" value="Unassembled WGS sequence"/>
</dbReference>
<dbReference type="OrthoDB" id="9801934at2"/>
<evidence type="ECO:0000259" key="3">
    <source>
        <dbReference type="Pfam" id="PF02769"/>
    </source>
</evidence>
<sequence length="354" mass="38511">MLTQNDLNGKINSAAFKEVLLPNTGFKRDEVIVGPQFGVDNAVVDLGNKLGLVTSSDPTSLIPNLGPKISAWMSVHLLANDMATSGFSPQYAQFVLNLPTTISLSFFKEYWNYIHQFCKDIGVSITGGHTGSIEGQNSTISGGGTMFLTAPLEQILSSKNAQPGDVIIVTKEAALNSSSILAMSFPETIKEKLGDAIYDKACANFYQTSSLNEALLAKEILLPNEELTAMHDVTEGGVLGAIYEMSQASNCGFEIFDQQIPKGNVQSEIMDLFEVDQRFCVGAGSMLMSVKKNKVDELIDFLAKNEIKATAVGEFKTLDFGRKIHENGKTKEFKFDGVDPYWGAFFKALNNGLK</sequence>
<keyword evidence="5" id="KW-1185">Reference proteome</keyword>
<evidence type="ECO:0000313" key="5">
    <source>
        <dbReference type="Proteomes" id="UP000257127"/>
    </source>
</evidence>
<dbReference type="InterPro" id="IPR036921">
    <property type="entry name" value="PurM-like_N_sf"/>
</dbReference>
<comment type="caution">
    <text evidence="4">The sequence shown here is derived from an EMBL/GenBank/DDBJ whole genome shotgun (WGS) entry which is preliminary data.</text>
</comment>
<dbReference type="InterPro" id="IPR011854">
    <property type="entry name" value="HypE"/>
</dbReference>